<protein>
    <submittedName>
        <fullName evidence="1">Acetoacetate decarboxylase</fullName>
    </submittedName>
</protein>
<evidence type="ECO:0000313" key="2">
    <source>
        <dbReference type="Proteomes" id="UP000291189"/>
    </source>
</evidence>
<dbReference type="OrthoDB" id="834556at2"/>
<proteinExistence type="predicted"/>
<organism evidence="1 2">
    <name type="scientific">Nocardioides iriomotensis</name>
    <dbReference type="NCBI Taxonomy" id="715784"/>
    <lineage>
        <taxon>Bacteria</taxon>
        <taxon>Bacillati</taxon>
        <taxon>Actinomycetota</taxon>
        <taxon>Actinomycetes</taxon>
        <taxon>Propionibacteriales</taxon>
        <taxon>Nocardioidaceae</taxon>
        <taxon>Nocardioides</taxon>
    </lineage>
</organism>
<dbReference type="EMBL" id="SDPU01000030">
    <property type="protein sequence ID" value="RYU10458.1"/>
    <property type="molecule type" value="Genomic_DNA"/>
</dbReference>
<dbReference type="SUPFAM" id="SSF160104">
    <property type="entry name" value="Acetoacetate decarboxylase-like"/>
    <property type="match status" value="1"/>
</dbReference>
<sequence>MTQTREDMGSTLAEHVLVLKGGGVAFPSPPWHLSAQMWLSVFRVPGGAGVEPGVYGAAFVSYEPPGVLSYRELLVARLLDTRRRRVRITDIWVDNETSREGGRVLWAIPKELAELDLEETRVGPTSHTALAARVDGAAVASAEFAAAPGAALLRAPFSATISQERDGAEVLTSWRGSAKSLPALGFWDFDPTGPLAFLHGRRPLVSFRLTDVRMVFG</sequence>
<gene>
    <name evidence="1" type="ORF">ETU37_16975</name>
</gene>
<dbReference type="Gene3D" id="2.40.400.10">
    <property type="entry name" value="Acetoacetate decarboxylase-like"/>
    <property type="match status" value="1"/>
</dbReference>
<dbReference type="Pfam" id="PF06314">
    <property type="entry name" value="ADC"/>
    <property type="match status" value="1"/>
</dbReference>
<dbReference type="InterPro" id="IPR010451">
    <property type="entry name" value="Acetoacetate_decarboxylase"/>
</dbReference>
<dbReference type="InterPro" id="IPR023375">
    <property type="entry name" value="ADC_dom_sf"/>
</dbReference>
<name>A0A4Q5IYU9_9ACTN</name>
<dbReference type="GO" id="GO:0016829">
    <property type="term" value="F:lyase activity"/>
    <property type="evidence" value="ECO:0007669"/>
    <property type="project" value="InterPro"/>
</dbReference>
<comment type="caution">
    <text evidence="1">The sequence shown here is derived from an EMBL/GenBank/DDBJ whole genome shotgun (WGS) entry which is preliminary data.</text>
</comment>
<dbReference type="AlphaFoldDB" id="A0A4Q5IYU9"/>
<evidence type="ECO:0000313" key="1">
    <source>
        <dbReference type="EMBL" id="RYU10458.1"/>
    </source>
</evidence>
<dbReference type="Proteomes" id="UP000291189">
    <property type="component" value="Unassembled WGS sequence"/>
</dbReference>
<accession>A0A4Q5IYU9</accession>
<reference evidence="1 2" key="1">
    <citation type="submission" date="2019-01" db="EMBL/GenBank/DDBJ databases">
        <title>Nocardioides guangzhouensis sp. nov., an actinobacterium isolated from soil.</title>
        <authorList>
            <person name="Fu Y."/>
            <person name="Cai Y."/>
            <person name="Lin Z."/>
            <person name="Chen P."/>
        </authorList>
    </citation>
    <scope>NUCLEOTIDE SEQUENCE [LARGE SCALE GENOMIC DNA]</scope>
    <source>
        <strain evidence="1 2">NBRC 105384</strain>
    </source>
</reference>
<keyword evidence="2" id="KW-1185">Reference proteome</keyword>